<organism evidence="14 15">
    <name type="scientific">Gallus gallus</name>
    <name type="common">Chicken</name>
    <dbReference type="NCBI Taxonomy" id="9031"/>
    <lineage>
        <taxon>Eukaryota</taxon>
        <taxon>Metazoa</taxon>
        <taxon>Chordata</taxon>
        <taxon>Craniata</taxon>
        <taxon>Vertebrata</taxon>
        <taxon>Euteleostomi</taxon>
        <taxon>Archelosauria</taxon>
        <taxon>Archosauria</taxon>
        <taxon>Dinosauria</taxon>
        <taxon>Saurischia</taxon>
        <taxon>Theropoda</taxon>
        <taxon>Coelurosauria</taxon>
        <taxon>Aves</taxon>
        <taxon>Neognathae</taxon>
        <taxon>Galloanserae</taxon>
        <taxon>Galliformes</taxon>
        <taxon>Phasianidae</taxon>
        <taxon>Phasianinae</taxon>
        <taxon>Gallus</taxon>
    </lineage>
</organism>
<evidence type="ECO:0000256" key="8">
    <source>
        <dbReference type="ARBA" id="ARBA00022840"/>
    </source>
</evidence>
<dbReference type="PROSITE" id="PS00108">
    <property type="entry name" value="PROTEIN_KINASE_ST"/>
    <property type="match status" value="1"/>
</dbReference>
<dbReference type="GO" id="GO:0007409">
    <property type="term" value="P:axonogenesis"/>
    <property type="evidence" value="ECO:0000318"/>
    <property type="project" value="GO_Central"/>
</dbReference>
<evidence type="ECO:0000256" key="1">
    <source>
        <dbReference type="ARBA" id="ARBA00004624"/>
    </source>
</evidence>
<evidence type="ECO:0000256" key="10">
    <source>
        <dbReference type="ARBA" id="ARBA00041295"/>
    </source>
</evidence>
<evidence type="ECO:0000256" key="11">
    <source>
        <dbReference type="PROSITE-ProRule" id="PRU10141"/>
    </source>
</evidence>
<dbReference type="CDD" id="cd07839">
    <property type="entry name" value="STKc_CDK5"/>
    <property type="match status" value="1"/>
</dbReference>
<dbReference type="InterPro" id="IPR008271">
    <property type="entry name" value="Ser/Thr_kinase_AS"/>
</dbReference>
<keyword evidence="6 11" id="KW-0547">Nucleotide-binding</keyword>
<keyword evidence="7" id="KW-0418">Kinase</keyword>
<keyword evidence="4" id="KW-0132">Cell division</keyword>
<sequence length="522" mass="56116">MQKYEKLEKIGEGTYGTVFKAKNRETHEIVALKRVRLDDDDEGVPSSALREICLLKELKHKNIVRLHDVLHSDKKLTLVFEFCDQDLKKYFDSCNGDLDPEIVKSFMYQLLKGLAFCHSRNVLHRDLKPQNLLINRNGELKLADFGLARAFGIPVRCYSAEVVTLWYRPPDVLFGAKLYSTSIDMWSAGCIFAELANAGRPLFPGNDVDDQLKRIFRLLGTPTEEQWPAMAKLPDYKPYPMYPATTSLVNVVPKLNATGRDLLQVSVGGGGHSCVPWWGGGCSRGPQPRPHPVPSSEPAEVQPGAADIGGGGPAAPLLHGLLPPLSPHGAVGAGGGAGPGAPCPPPHPLFIRILTQRCPGLPACRVGAVLCPHCAGIAAGWGSGPHTPPALAAVEVPWSWPQGSPLSRPRCTWVRCVFVTDIKSFPSPPALPPSCVLLWGAVDVFPPEPSVWGRTLLARGACTAGCGDKQRMQGCGAETPQPPTTWVLSQGGGCSPADPPGRPGVWGRAPQQENSSRVPTAE</sequence>
<dbReference type="GO" id="GO:0005524">
    <property type="term" value="F:ATP binding"/>
    <property type="evidence" value="ECO:0007669"/>
    <property type="project" value="UniProtKB-UniRule"/>
</dbReference>
<feature type="compositionally biased region" description="Polar residues" evidence="12">
    <location>
        <begin position="511"/>
        <end position="522"/>
    </location>
</feature>
<evidence type="ECO:0000256" key="5">
    <source>
        <dbReference type="ARBA" id="ARBA00022679"/>
    </source>
</evidence>
<evidence type="ECO:0000256" key="7">
    <source>
        <dbReference type="ARBA" id="ARBA00022777"/>
    </source>
</evidence>
<evidence type="ECO:0000259" key="13">
    <source>
        <dbReference type="PROSITE" id="PS50011"/>
    </source>
</evidence>
<dbReference type="Gene3D" id="3.30.200.20">
    <property type="entry name" value="Phosphorylase Kinase, domain 1"/>
    <property type="match status" value="1"/>
</dbReference>
<evidence type="ECO:0000313" key="15">
    <source>
        <dbReference type="Proteomes" id="UP000000539"/>
    </source>
</evidence>
<evidence type="ECO:0000256" key="9">
    <source>
        <dbReference type="ARBA" id="ARBA00023306"/>
    </source>
</evidence>
<reference evidence="14" key="2">
    <citation type="submission" date="2025-08" db="UniProtKB">
        <authorList>
            <consortium name="Ensembl"/>
        </authorList>
    </citation>
    <scope>IDENTIFICATION</scope>
    <source>
        <strain evidence="14">broiler</strain>
    </source>
</reference>
<feature type="region of interest" description="Disordered" evidence="12">
    <location>
        <begin position="285"/>
        <end position="313"/>
    </location>
</feature>
<keyword evidence="8 11" id="KW-0067">ATP-binding</keyword>
<dbReference type="GO" id="GO:0005634">
    <property type="term" value="C:nucleus"/>
    <property type="evidence" value="ECO:0000318"/>
    <property type="project" value="GO_Central"/>
</dbReference>
<dbReference type="GO" id="GO:0030426">
    <property type="term" value="C:growth cone"/>
    <property type="evidence" value="ECO:0007669"/>
    <property type="project" value="UniProtKB-SubCell"/>
</dbReference>
<dbReference type="OrthoDB" id="1732493at2759"/>
<dbReference type="SMART" id="SM00220">
    <property type="entry name" value="S_TKc"/>
    <property type="match status" value="1"/>
</dbReference>
<evidence type="ECO:0000256" key="4">
    <source>
        <dbReference type="ARBA" id="ARBA00022618"/>
    </source>
</evidence>
<dbReference type="InterPro" id="IPR017441">
    <property type="entry name" value="Protein_kinase_ATP_BS"/>
</dbReference>
<dbReference type="AlphaFoldDB" id="A0A8V1A7M2"/>
<dbReference type="FunFam" id="3.30.200.20:FF:000144">
    <property type="entry name" value="Cyclin-dependent kinase 5"/>
    <property type="match status" value="1"/>
</dbReference>
<evidence type="ECO:0007829" key="16">
    <source>
        <dbReference type="PeptideAtlas" id="A0A8V1A7M2"/>
    </source>
</evidence>
<dbReference type="GO" id="GO:1901987">
    <property type="term" value="P:regulation of cell cycle phase transition"/>
    <property type="evidence" value="ECO:0000318"/>
    <property type="project" value="GO_Central"/>
</dbReference>
<dbReference type="FunFam" id="1.10.510.10:FF:000184">
    <property type="entry name" value="cyclin-dependent kinase 5 homolog"/>
    <property type="match status" value="1"/>
</dbReference>
<dbReference type="Pfam" id="PF00069">
    <property type="entry name" value="Pkinase"/>
    <property type="match status" value="1"/>
</dbReference>
<dbReference type="InterPro" id="IPR011009">
    <property type="entry name" value="Kinase-like_dom_sf"/>
</dbReference>
<dbReference type="GO" id="GO:0051301">
    <property type="term" value="P:cell division"/>
    <property type="evidence" value="ECO:0007669"/>
    <property type="project" value="UniProtKB-KW"/>
</dbReference>
<evidence type="ECO:0000256" key="12">
    <source>
        <dbReference type="SAM" id="MobiDB-lite"/>
    </source>
</evidence>
<dbReference type="Gene3D" id="1.10.510.10">
    <property type="entry name" value="Transferase(Phosphotransferase) domain 1"/>
    <property type="match status" value="1"/>
</dbReference>
<keyword evidence="5" id="KW-0808">Transferase</keyword>
<proteinExistence type="evidence at protein level"/>
<dbReference type="PROSITE" id="PS50011">
    <property type="entry name" value="PROTEIN_KINASE_DOM"/>
    <property type="match status" value="1"/>
</dbReference>
<evidence type="ECO:0000256" key="3">
    <source>
        <dbReference type="ARBA" id="ARBA00022527"/>
    </source>
</evidence>
<keyword evidence="15" id="KW-1185">Reference proteome</keyword>
<dbReference type="GO" id="GO:0004693">
    <property type="term" value="F:cyclin-dependent protein serine/threonine kinase activity"/>
    <property type="evidence" value="ECO:0000318"/>
    <property type="project" value="GO_Central"/>
</dbReference>
<dbReference type="InterPro" id="IPR000719">
    <property type="entry name" value="Prot_kinase_dom"/>
</dbReference>
<keyword evidence="3" id="KW-0723">Serine/threonine-protein kinase</keyword>
<dbReference type="PANTHER" id="PTHR24056">
    <property type="entry name" value="CELL DIVISION PROTEIN KINASE"/>
    <property type="match status" value="1"/>
</dbReference>
<dbReference type="GeneTree" id="ENSGT00940000153335"/>
<gene>
    <name evidence="14" type="primary">CDK5</name>
</gene>
<dbReference type="GO" id="GO:0005737">
    <property type="term" value="C:cytoplasm"/>
    <property type="evidence" value="ECO:0000318"/>
    <property type="project" value="GO_Central"/>
</dbReference>
<name>A0A8V1A7M2_CHICK</name>
<dbReference type="PANTHER" id="PTHR24056:SF46">
    <property type="entry name" value="CYCLIN-DEPENDENT KINASE 5"/>
    <property type="match status" value="1"/>
</dbReference>
<dbReference type="SUPFAM" id="SSF56112">
    <property type="entry name" value="Protein kinase-like (PK-like)"/>
    <property type="match status" value="1"/>
</dbReference>
<comment type="subcellular location">
    <subcellularLocation>
        <location evidence="1">Cell projection</location>
        <location evidence="1">Growth cone</location>
    </subcellularLocation>
</comment>
<feature type="region of interest" description="Disordered" evidence="12">
    <location>
        <begin position="475"/>
        <end position="522"/>
    </location>
</feature>
<reference evidence="14" key="1">
    <citation type="submission" date="2020-11" db="EMBL/GenBank/DDBJ databases">
        <title>Gallus gallus (Chicken) genome, bGalGal1, GRCg7b, maternal haplotype autosomes + Z &amp; W.</title>
        <authorList>
            <person name="Warren W."/>
            <person name="Formenti G."/>
            <person name="Fedrigo O."/>
            <person name="Haase B."/>
            <person name="Mountcastle J."/>
            <person name="Balacco J."/>
            <person name="Tracey A."/>
            <person name="Schneider V."/>
            <person name="Okimoto R."/>
            <person name="Cheng H."/>
            <person name="Hawken R."/>
            <person name="Howe K."/>
            <person name="Jarvis E.D."/>
        </authorList>
    </citation>
    <scope>NUCLEOTIDE SEQUENCE [LARGE SCALE GENOMIC DNA]</scope>
    <source>
        <strain evidence="14">Broiler</strain>
    </source>
</reference>
<dbReference type="PROSITE" id="PS00107">
    <property type="entry name" value="PROTEIN_KINASE_ATP"/>
    <property type="match status" value="1"/>
</dbReference>
<reference evidence="14" key="3">
    <citation type="submission" date="2025-09" db="UniProtKB">
        <authorList>
            <consortium name="Ensembl"/>
        </authorList>
    </citation>
    <scope>IDENTIFICATION</scope>
    <source>
        <strain evidence="14">broiler</strain>
    </source>
</reference>
<feature type="binding site" evidence="11">
    <location>
        <position position="33"/>
    </location>
    <ligand>
        <name>ATP</name>
        <dbReference type="ChEBI" id="CHEBI:30616"/>
    </ligand>
</feature>
<dbReference type="GO" id="GO:0051402">
    <property type="term" value="P:neuron apoptotic process"/>
    <property type="evidence" value="ECO:0000318"/>
    <property type="project" value="GO_Central"/>
</dbReference>
<accession>A0A8V1A7M2</accession>
<evidence type="ECO:0000256" key="2">
    <source>
        <dbReference type="ARBA" id="ARBA00006485"/>
    </source>
</evidence>
<feature type="domain" description="Protein kinase" evidence="13">
    <location>
        <begin position="4"/>
        <end position="275"/>
    </location>
</feature>
<protein>
    <recommendedName>
        <fullName evidence="10">Cell division protein kinase 5</fullName>
    </recommendedName>
</protein>
<dbReference type="Ensembl" id="ENSGALT00010065866.1">
    <property type="protein sequence ID" value="ENSGALP00010040132.1"/>
    <property type="gene ID" value="ENSGALG00010027166.1"/>
</dbReference>
<keyword evidence="9" id="KW-0131">Cell cycle</keyword>
<dbReference type="FunCoup" id="A0A8V1A7M2">
    <property type="interactions" value="1922"/>
</dbReference>
<keyword evidence="16" id="KW-1267">Proteomics identification</keyword>
<evidence type="ECO:0000256" key="6">
    <source>
        <dbReference type="ARBA" id="ARBA00022741"/>
    </source>
</evidence>
<comment type="similarity">
    <text evidence="2">Belongs to the protein kinase superfamily. CMGC Ser/Thr protein kinase family. CDC2/CDKX subfamily.</text>
</comment>
<dbReference type="InterPro" id="IPR050108">
    <property type="entry name" value="CDK"/>
</dbReference>
<dbReference type="GO" id="GO:0048489">
    <property type="term" value="P:synaptic vesicle transport"/>
    <property type="evidence" value="ECO:0000318"/>
    <property type="project" value="GO_Central"/>
</dbReference>
<dbReference type="Proteomes" id="UP000000539">
    <property type="component" value="Chromosome 2"/>
</dbReference>
<evidence type="ECO:0000313" key="14">
    <source>
        <dbReference type="Ensembl" id="ENSGALP00010040132.1"/>
    </source>
</evidence>